<dbReference type="EMBL" id="JARQZJ010000121">
    <property type="protein sequence ID" value="KAK9888341.1"/>
    <property type="molecule type" value="Genomic_DNA"/>
</dbReference>
<dbReference type="PANTHER" id="PTHR21534">
    <property type="entry name" value="KATANIN-INTERACTING PROTEIN"/>
    <property type="match status" value="1"/>
</dbReference>
<feature type="domain" description="KATNIP" evidence="2">
    <location>
        <begin position="574"/>
        <end position="876"/>
    </location>
</feature>
<dbReference type="PANTHER" id="PTHR21534:SF0">
    <property type="entry name" value="KATANIN-INTERACTING PROTEIN"/>
    <property type="match status" value="1"/>
</dbReference>
<dbReference type="AlphaFoldDB" id="A0AAW1UY40"/>
<dbReference type="InterPro" id="IPR027859">
    <property type="entry name" value="KATNIP_dom"/>
</dbReference>
<evidence type="ECO:0000313" key="3">
    <source>
        <dbReference type="EMBL" id="KAK9888341.1"/>
    </source>
</evidence>
<protein>
    <recommendedName>
        <fullName evidence="2">KATNIP domain-containing protein</fullName>
    </recommendedName>
</protein>
<reference evidence="3 4" key="1">
    <citation type="submission" date="2023-03" db="EMBL/GenBank/DDBJ databases">
        <title>Genome insight into feeding habits of ladybird beetles.</title>
        <authorList>
            <person name="Li H.-S."/>
            <person name="Huang Y.-H."/>
            <person name="Pang H."/>
        </authorList>
    </citation>
    <scope>NUCLEOTIDE SEQUENCE [LARGE SCALE GENOMIC DNA]</scope>
    <source>
        <strain evidence="3">SYSU_2023b</strain>
        <tissue evidence="3">Whole body</tissue>
    </source>
</reference>
<name>A0AAW1UY40_9CUCU</name>
<organism evidence="3 4">
    <name type="scientific">Henosepilachna vigintioctopunctata</name>
    <dbReference type="NCBI Taxonomy" id="420089"/>
    <lineage>
        <taxon>Eukaryota</taxon>
        <taxon>Metazoa</taxon>
        <taxon>Ecdysozoa</taxon>
        <taxon>Arthropoda</taxon>
        <taxon>Hexapoda</taxon>
        <taxon>Insecta</taxon>
        <taxon>Pterygota</taxon>
        <taxon>Neoptera</taxon>
        <taxon>Endopterygota</taxon>
        <taxon>Coleoptera</taxon>
        <taxon>Polyphaga</taxon>
        <taxon>Cucujiformia</taxon>
        <taxon>Coccinelloidea</taxon>
        <taxon>Coccinellidae</taxon>
        <taxon>Epilachninae</taxon>
        <taxon>Epilachnini</taxon>
        <taxon>Henosepilachna</taxon>
    </lineage>
</organism>
<dbReference type="Proteomes" id="UP001431783">
    <property type="component" value="Unassembled WGS sequence"/>
</dbReference>
<dbReference type="Pfam" id="PF14652">
    <property type="entry name" value="DUF4457"/>
    <property type="match status" value="2"/>
</dbReference>
<evidence type="ECO:0000256" key="1">
    <source>
        <dbReference type="SAM" id="MobiDB-lite"/>
    </source>
</evidence>
<comment type="caution">
    <text evidence="3">The sequence shown here is derived from an EMBL/GenBank/DDBJ whole genome shotgun (WGS) entry which is preliminary data.</text>
</comment>
<proteinExistence type="predicted"/>
<accession>A0AAW1UY40</accession>
<feature type="region of interest" description="Disordered" evidence="1">
    <location>
        <begin position="1"/>
        <end position="24"/>
    </location>
</feature>
<dbReference type="InterPro" id="IPR026704">
    <property type="entry name" value="KATNIP"/>
</dbReference>
<sequence length="957" mass="110469">MNPNTEKEDKSEPSKHTPHQSPFPKWLEEISSSLERSHTMHPKNRIFCFGDQQKQEYSQISSNIPSRIPTGVISPNETEIRNSEISSPKYGRRSISTQLYFENTPKNLSLTSSDYLVPKFENPLDYTELLNEDIHQSALEKSWRSLNAFQQSHKGRLDSAKEIMKLSQDLAEINLDSTDISNPLYQEQKVPNGSMIVNYKYIPYTIERIKKNNEIAIDNILENTLKVCKSKSSDCIVPCKNGIGDCFGEVANQDERFKKKVEEYKMNVAKEYQMRKEIINELFDQNEKITEKIRRKSLHSDNLYRTPEYQEKSPIVTNKNRSKYTNKPSVEQYEIEDKHEEFIIPELPTGKMLVLDIRNTWGDKYYVGLNGIEIYESCGKLAAIRQVEAYPPDVNILPEYTNDPRVVNNLFDGVNRTQDDMHIWLAPFYKNEKHVIKIVFQHSVTLGMIRIWNYNKSRIHSYRGVKDLLMYLDEKLIFQGEIARASGIMMDCIESLGDTILFTTDDEILERISCNDPSYNYLKSEPNSPPMLLRPETANLYHPFLLPIESPNNFDREQSPCQVVLGVKRIDMCLISNWGHHSKIGFTGLEVIEVNNKVINLGIHNISSSRGTHKSHLERLFNNDNLTVDPRNMWCTQYFEGSNVILTIKLDDYLYISGIRIWNYNENLDSSAAGVRVLKIYLDNKLFVNPNNNEDIFLLRRAPGNLNYDFVQEIFFSKNTTEVSITNEHLFDIDDDILMGMPQGFVYQFIIYSTWGDQYYCGLNGIEIFDEYGRTIILEDQNICAYPESVNVLPQVSEDVRTPDKLIDGINDSHDGSHSWLAPIISKHLNRLYIVMDRPVTVSYMNIWNYSKTPNRGVKDFGILVDDLLVYSGTLRIFSPDTNAMDCRQTVLFTHDKRILGSKWNILIRSSNVVQEMDFIGDEFETTTSGSLSTADPSLRPFTSVQSTRKPYTSKSQ</sequence>
<gene>
    <name evidence="3" type="ORF">WA026_000596</name>
</gene>
<feature type="compositionally biased region" description="Basic and acidic residues" evidence="1">
    <location>
        <begin position="1"/>
        <end position="15"/>
    </location>
</feature>
<feature type="region of interest" description="Disordered" evidence="1">
    <location>
        <begin position="928"/>
        <end position="957"/>
    </location>
</feature>
<evidence type="ECO:0000259" key="2">
    <source>
        <dbReference type="Pfam" id="PF14652"/>
    </source>
</evidence>
<evidence type="ECO:0000313" key="4">
    <source>
        <dbReference type="Proteomes" id="UP001431783"/>
    </source>
</evidence>
<keyword evidence="4" id="KW-1185">Reference proteome</keyword>
<feature type="domain" description="KATNIP" evidence="2">
    <location>
        <begin position="317"/>
        <end position="483"/>
    </location>
</feature>